<dbReference type="EMBL" id="JAFBMS010000167">
    <property type="protein sequence ID" value="KAG9333989.1"/>
    <property type="molecule type" value="Genomic_DNA"/>
</dbReference>
<gene>
    <name evidence="3" type="ORF">JZ751_009305</name>
</gene>
<keyword evidence="4" id="KW-1185">Reference proteome</keyword>
<keyword evidence="2" id="KW-0812">Transmembrane</keyword>
<keyword evidence="2" id="KW-1133">Transmembrane helix</keyword>
<evidence type="ECO:0000256" key="1">
    <source>
        <dbReference type="SAM" id="MobiDB-lite"/>
    </source>
</evidence>
<feature type="region of interest" description="Disordered" evidence="1">
    <location>
        <begin position="122"/>
        <end position="216"/>
    </location>
</feature>
<proteinExistence type="predicted"/>
<accession>A0A8T2N0F8</accession>
<feature type="transmembrane region" description="Helical" evidence="2">
    <location>
        <begin position="15"/>
        <end position="31"/>
    </location>
</feature>
<comment type="caution">
    <text evidence="3">The sequence shown here is derived from an EMBL/GenBank/DDBJ whole genome shotgun (WGS) entry which is preliminary data.</text>
</comment>
<protein>
    <submittedName>
        <fullName evidence="3">Uncharacterized protein</fullName>
    </submittedName>
</protein>
<sequence>MFACKAKDVARMSWVWRYGVLAMLLGLMGYVEMSRSPRTNEDSPPGKNETTEWNETTRAVSHGGPEALGLEHLKEAFEEQGYYLERLFLQYGENGTLSYGGLQQLLGSLGLGGVSVLQISHHGLKPAPPTPQHAPPSGQHPNSPPSPLPHMDRQEGAASVDTTETHHRQTNGRAGAGHGKQPLAPHPPPGKTQPSPGMDHPIQTHFHGNVRTECPSRGSTALLRSLKSRAAFTDQHQRLNCHLIKKR</sequence>
<feature type="region of interest" description="Disordered" evidence="1">
    <location>
        <begin position="35"/>
        <end position="64"/>
    </location>
</feature>
<reference evidence="3" key="1">
    <citation type="thesis" date="2021" institute="BYU ScholarsArchive" country="Provo, UT, USA">
        <title>Applications of and Algorithms for Genome Assembly and Genomic Analyses with an Emphasis on Marine Teleosts.</title>
        <authorList>
            <person name="Pickett B.D."/>
        </authorList>
    </citation>
    <scope>NUCLEOTIDE SEQUENCE</scope>
    <source>
        <strain evidence="3">HI-2016</strain>
    </source>
</reference>
<keyword evidence="2" id="KW-0472">Membrane</keyword>
<evidence type="ECO:0000256" key="2">
    <source>
        <dbReference type="SAM" id="Phobius"/>
    </source>
</evidence>
<evidence type="ECO:0000313" key="3">
    <source>
        <dbReference type="EMBL" id="KAG9333989.1"/>
    </source>
</evidence>
<dbReference type="Proteomes" id="UP000824540">
    <property type="component" value="Unassembled WGS sequence"/>
</dbReference>
<organism evidence="3 4">
    <name type="scientific">Albula glossodonta</name>
    <name type="common">roundjaw bonefish</name>
    <dbReference type="NCBI Taxonomy" id="121402"/>
    <lineage>
        <taxon>Eukaryota</taxon>
        <taxon>Metazoa</taxon>
        <taxon>Chordata</taxon>
        <taxon>Craniata</taxon>
        <taxon>Vertebrata</taxon>
        <taxon>Euteleostomi</taxon>
        <taxon>Actinopterygii</taxon>
        <taxon>Neopterygii</taxon>
        <taxon>Teleostei</taxon>
        <taxon>Albuliformes</taxon>
        <taxon>Albulidae</taxon>
        <taxon>Albula</taxon>
    </lineage>
</organism>
<name>A0A8T2N0F8_9TELE</name>
<evidence type="ECO:0000313" key="4">
    <source>
        <dbReference type="Proteomes" id="UP000824540"/>
    </source>
</evidence>
<dbReference type="AlphaFoldDB" id="A0A8T2N0F8"/>